<dbReference type="InterPro" id="IPR009241">
    <property type="entry name" value="HigB-like"/>
</dbReference>
<dbReference type="Proteomes" id="UP000246483">
    <property type="component" value="Unassembled WGS sequence"/>
</dbReference>
<evidence type="ECO:0000313" key="2">
    <source>
        <dbReference type="EMBL" id="PWW46776.1"/>
    </source>
</evidence>
<name>A0A317RE92_9BURK</name>
<organism evidence="2 3">
    <name type="scientific">Melaminivora alkalimesophila</name>
    <dbReference type="NCBI Taxonomy" id="1165852"/>
    <lineage>
        <taxon>Bacteria</taxon>
        <taxon>Pseudomonadati</taxon>
        <taxon>Pseudomonadota</taxon>
        <taxon>Betaproteobacteria</taxon>
        <taxon>Burkholderiales</taxon>
        <taxon>Comamonadaceae</taxon>
        <taxon>Melaminivora</taxon>
    </lineage>
</organism>
<feature type="compositionally biased region" description="Basic residues" evidence="1">
    <location>
        <begin position="104"/>
        <end position="115"/>
    </location>
</feature>
<dbReference type="OrthoDB" id="3233388at2"/>
<comment type="caution">
    <text evidence="2">The sequence shown here is derived from an EMBL/GenBank/DDBJ whole genome shotgun (WGS) entry which is preliminary data.</text>
</comment>
<evidence type="ECO:0000256" key="1">
    <source>
        <dbReference type="SAM" id="MobiDB-lite"/>
    </source>
</evidence>
<reference evidence="2 3" key="1">
    <citation type="submission" date="2018-05" db="EMBL/GenBank/DDBJ databases">
        <title>Genomic Encyclopedia of Type Strains, Phase IV (KMG-IV): sequencing the most valuable type-strain genomes for metagenomic binning, comparative biology and taxonomic classification.</title>
        <authorList>
            <person name="Goeker M."/>
        </authorList>
    </citation>
    <scope>NUCLEOTIDE SEQUENCE [LARGE SCALE GENOMIC DNA]</scope>
    <source>
        <strain evidence="2 3">DSM 26006</strain>
    </source>
</reference>
<accession>A0A317RE92</accession>
<keyword evidence="3" id="KW-1185">Reference proteome</keyword>
<protein>
    <submittedName>
        <fullName evidence="2">Phage-related protein</fullName>
    </submittedName>
</protein>
<dbReference type="RefSeq" id="WP_019373440.1">
    <property type="nucleotide sequence ID" value="NZ_ALEE01000270.1"/>
</dbReference>
<sequence length="115" mass="13054">MDGPILGVAFYRSEAGNEPVREWLRGLTVEDRKIIGVDIKTVQYGWPMGMPLVRKMEPGLWEVRCSIADGIARILFTTMGPRMILLHGFIKKSQKTPETDLKTARSRLKKLRSTP</sequence>
<dbReference type="Pfam" id="PF05973">
    <property type="entry name" value="Gp49"/>
    <property type="match status" value="1"/>
</dbReference>
<proteinExistence type="predicted"/>
<dbReference type="EMBL" id="QGUB01000003">
    <property type="protein sequence ID" value="PWW46776.1"/>
    <property type="molecule type" value="Genomic_DNA"/>
</dbReference>
<feature type="region of interest" description="Disordered" evidence="1">
    <location>
        <begin position="94"/>
        <end position="115"/>
    </location>
</feature>
<evidence type="ECO:0000313" key="3">
    <source>
        <dbReference type="Proteomes" id="UP000246483"/>
    </source>
</evidence>
<dbReference type="AlphaFoldDB" id="A0A317RE92"/>
<gene>
    <name evidence="2" type="ORF">DFR36_10351</name>
</gene>